<keyword evidence="2" id="KW-1185">Reference proteome</keyword>
<proteinExistence type="predicted"/>
<dbReference type="EMBL" id="LSZO01000144">
    <property type="protein sequence ID" value="KXU38354.1"/>
    <property type="molecule type" value="Genomic_DNA"/>
</dbReference>
<sequence>MSTTLPDGALEQIEREQQHFELAPHEFFHAWKRGVEIAGPQWFGEGSREGLNRASSIWDLRPNLPMIAEALDVLSRGERLFLAAMVSFYNAHDSAPLLKRCDFEGLADLGRLDLERRQVITDLVLNYHGW</sequence>
<protein>
    <submittedName>
        <fullName evidence="1">Uncharacterized protein</fullName>
    </submittedName>
</protein>
<name>A0A139SV08_9GAMM</name>
<comment type="caution">
    <text evidence="1">The sequence shown here is derived from an EMBL/GenBank/DDBJ whole genome shotgun (WGS) entry which is preliminary data.</text>
</comment>
<dbReference type="OrthoDB" id="9009806at2"/>
<evidence type="ECO:0000313" key="1">
    <source>
        <dbReference type="EMBL" id="KXU38354.1"/>
    </source>
</evidence>
<dbReference type="RefSeq" id="WP_068389817.1">
    <property type="nucleotide sequence ID" value="NZ_LSZO01000144.1"/>
</dbReference>
<organism evidence="1 2">
    <name type="scientific">Ventosimonas gracilis</name>
    <dbReference type="NCBI Taxonomy" id="1680762"/>
    <lineage>
        <taxon>Bacteria</taxon>
        <taxon>Pseudomonadati</taxon>
        <taxon>Pseudomonadota</taxon>
        <taxon>Gammaproteobacteria</taxon>
        <taxon>Pseudomonadales</taxon>
        <taxon>Ventosimonadaceae</taxon>
        <taxon>Ventosimonas</taxon>
    </lineage>
</organism>
<reference evidence="1 2" key="1">
    <citation type="submission" date="2016-02" db="EMBL/GenBank/DDBJ databases">
        <authorList>
            <person name="Wen L."/>
            <person name="He K."/>
            <person name="Yang H."/>
        </authorList>
    </citation>
    <scope>NUCLEOTIDE SEQUENCE [LARGE SCALE GENOMIC DNA]</scope>
    <source>
        <strain evidence="1 2">CV58</strain>
    </source>
</reference>
<dbReference type="Proteomes" id="UP000072660">
    <property type="component" value="Unassembled WGS sequence"/>
</dbReference>
<gene>
    <name evidence="1" type="ORF">AXE65_01970</name>
</gene>
<accession>A0A139SV08</accession>
<evidence type="ECO:0000313" key="2">
    <source>
        <dbReference type="Proteomes" id="UP000072660"/>
    </source>
</evidence>
<dbReference type="AlphaFoldDB" id="A0A139SV08"/>